<reference evidence="3 4" key="1">
    <citation type="submission" date="2018-12" db="EMBL/GenBank/DDBJ databases">
        <title>Complete Genome Sequence of Glutamicibacter creatinolyticus strain LGCM259,isolated from an abscess of a 12-year-old mare in Italy.</title>
        <authorList>
            <person name="Santos R.G."/>
            <person name="Silva A.L."/>
            <person name="Seyffert N."/>
            <person name="Castro T.L.P."/>
            <person name="Attili A.R."/>
            <person name="Rifici C."/>
            <person name="Mazzullo G."/>
            <person name="Brenig B."/>
            <person name="Venanzi F."/>
            <person name="Azevedo V."/>
        </authorList>
    </citation>
    <scope>NUCLEOTIDE SEQUENCE [LARGE SCALE GENOMIC DNA]</scope>
    <source>
        <strain evidence="3 4">LGCM 259</strain>
    </source>
</reference>
<organism evidence="3 4">
    <name type="scientific">Glutamicibacter creatinolyticus</name>
    <dbReference type="NCBI Taxonomy" id="162496"/>
    <lineage>
        <taxon>Bacteria</taxon>
        <taxon>Bacillati</taxon>
        <taxon>Actinomycetota</taxon>
        <taxon>Actinomycetes</taxon>
        <taxon>Micrococcales</taxon>
        <taxon>Micrococcaceae</taxon>
        <taxon>Glutamicibacter</taxon>
    </lineage>
</organism>
<evidence type="ECO:0000313" key="3">
    <source>
        <dbReference type="EMBL" id="QCY48349.1"/>
    </source>
</evidence>
<evidence type="ECO:0000313" key="4">
    <source>
        <dbReference type="Proteomes" id="UP000307000"/>
    </source>
</evidence>
<name>A0A5B7WWQ3_9MICC</name>
<dbReference type="InterPro" id="IPR051448">
    <property type="entry name" value="CdaR-like_regulators"/>
</dbReference>
<dbReference type="PANTHER" id="PTHR33744">
    <property type="entry name" value="CARBOHYDRATE DIACID REGULATOR"/>
    <property type="match status" value="1"/>
</dbReference>
<evidence type="ECO:0000259" key="2">
    <source>
        <dbReference type="Pfam" id="PF13556"/>
    </source>
</evidence>
<dbReference type="Gene3D" id="1.10.10.2840">
    <property type="entry name" value="PucR C-terminal helix-turn-helix domain"/>
    <property type="match status" value="1"/>
</dbReference>
<dbReference type="Pfam" id="PF13556">
    <property type="entry name" value="HTH_30"/>
    <property type="match status" value="1"/>
</dbReference>
<feature type="domain" description="Purine catabolism PurC-like" evidence="1">
    <location>
        <begin position="7"/>
        <end position="125"/>
    </location>
</feature>
<evidence type="ECO:0000259" key="1">
    <source>
        <dbReference type="Pfam" id="PF07905"/>
    </source>
</evidence>
<feature type="domain" description="PucR C-terminal helix-turn-helix" evidence="2">
    <location>
        <begin position="430"/>
        <end position="487"/>
    </location>
</feature>
<dbReference type="EMBL" id="CP034412">
    <property type="protein sequence ID" value="QCY48349.1"/>
    <property type="molecule type" value="Genomic_DNA"/>
</dbReference>
<dbReference type="Pfam" id="PF07905">
    <property type="entry name" value="PucR"/>
    <property type="match status" value="1"/>
</dbReference>
<dbReference type="InterPro" id="IPR025736">
    <property type="entry name" value="PucR_C-HTH_dom"/>
</dbReference>
<protein>
    <submittedName>
        <fullName evidence="3">PucR family transcriptional regulator</fullName>
    </submittedName>
</protein>
<dbReference type="AlphaFoldDB" id="A0A5B7WWQ3"/>
<accession>A0A5B7WWQ3</accession>
<keyword evidence="4" id="KW-1185">Reference proteome</keyword>
<dbReference type="PANTHER" id="PTHR33744:SF7">
    <property type="entry name" value="PUCR FAMILY TRANSCRIPTIONAL REGULATOR"/>
    <property type="match status" value="1"/>
</dbReference>
<dbReference type="InterPro" id="IPR012914">
    <property type="entry name" value="PucR_dom"/>
</dbReference>
<gene>
    <name evidence="3" type="ORF">GcLGCM259_2642</name>
</gene>
<proteinExistence type="predicted"/>
<dbReference type="KEGG" id="gcr:GcLGCM259_2642"/>
<sequence length="505" mass="55227">MPMTVRELLDEPHLGLRLIAGEAGVEQPITWSHTSDLPNLWEWVSEGVLLLTNGLSIPESAEGQVTLAERLVSSGAVGLAVGDEMHAPKFTEAFLNACSELPLPLLAVPYPLPFIAISRSIAEALLIEESRRIKQTARLYDILRRSSTPGNAWDILLHDLSTELGSYLFVIDDYCLHPWNHTDPIPDATTQIGILRARQEAGTTSRHFHWTKHDGRSILLMDIPTHANALLAVAPHSEHPHPDGVVLLHAATIIGLAMSQQALYITENQRTAETLFSQVVLGGSSETIGSRYGLVSDDIRVVCYQPPAEGAPGDYAQRLRRHGVPTIATVLHGTAYLLVAADSSLATIRHILGPEAVGGISSSMDKFQISRAVLEARWACGKAKQESAGLLQYSEDESWLGFASLQEGEQLVSRMLAPLLEYDQRTGSDLTGTLRLYLRLQRSAQRVATTTFTHRQTVISRLKKIGNLIDSDLSETHVLAVLWLALQFHDALSPAQGNAPGQFSE</sequence>
<dbReference type="Proteomes" id="UP000307000">
    <property type="component" value="Chromosome"/>
</dbReference>
<dbReference type="InterPro" id="IPR042070">
    <property type="entry name" value="PucR_C-HTH_sf"/>
</dbReference>